<protein>
    <recommendedName>
        <fullName evidence="1">D-xylose reductase [NAD(P)H]</fullName>
        <ecNumber evidence="1">1.1.1.307</ecNumber>
    </recommendedName>
</protein>
<comment type="catalytic activity">
    <reaction evidence="5">
        <text>xylitol + NAD(+) = D-xylose + NADH + H(+)</text>
        <dbReference type="Rhea" id="RHEA:27441"/>
        <dbReference type="ChEBI" id="CHEBI:15378"/>
        <dbReference type="ChEBI" id="CHEBI:17151"/>
        <dbReference type="ChEBI" id="CHEBI:53455"/>
        <dbReference type="ChEBI" id="CHEBI:57540"/>
        <dbReference type="ChEBI" id="CHEBI:57945"/>
        <dbReference type="EC" id="1.1.1.307"/>
    </reaction>
</comment>
<accession>A0AAV9NBR3</accession>
<organism evidence="10 11">
    <name type="scientific">Exophiala bonariae</name>
    <dbReference type="NCBI Taxonomy" id="1690606"/>
    <lineage>
        <taxon>Eukaryota</taxon>
        <taxon>Fungi</taxon>
        <taxon>Dikarya</taxon>
        <taxon>Ascomycota</taxon>
        <taxon>Pezizomycotina</taxon>
        <taxon>Eurotiomycetes</taxon>
        <taxon>Chaetothyriomycetidae</taxon>
        <taxon>Chaetothyriales</taxon>
        <taxon>Herpotrichiellaceae</taxon>
        <taxon>Exophiala</taxon>
    </lineage>
</organism>
<dbReference type="InterPro" id="IPR020471">
    <property type="entry name" value="AKR"/>
</dbReference>
<keyword evidence="11" id="KW-1185">Reference proteome</keyword>
<evidence type="ECO:0000259" key="9">
    <source>
        <dbReference type="Pfam" id="PF00248"/>
    </source>
</evidence>
<gene>
    <name evidence="10" type="ORF">LTR84_003069</name>
</gene>
<name>A0AAV9NBR3_9EURO</name>
<dbReference type="InterPro" id="IPR018170">
    <property type="entry name" value="Aldo/ket_reductase_CS"/>
</dbReference>
<dbReference type="PRINTS" id="PR00069">
    <property type="entry name" value="ALDKETRDTASE"/>
</dbReference>
<dbReference type="GO" id="GO:0016616">
    <property type="term" value="F:oxidoreductase activity, acting on the CH-OH group of donors, NAD or NADP as acceptor"/>
    <property type="evidence" value="ECO:0007669"/>
    <property type="project" value="UniProtKB-ARBA"/>
</dbReference>
<dbReference type="InterPro" id="IPR036812">
    <property type="entry name" value="NAD(P)_OxRdtase_dom_sf"/>
</dbReference>
<evidence type="ECO:0000256" key="2">
    <source>
        <dbReference type="ARBA" id="ARBA00023002"/>
    </source>
</evidence>
<sequence length="314" mass="35224">MAGYSKSKAQLNTGAEIPLIGFGTWQDKDQQADAVFECLKSGYRHIDTARVYGTEKGVAEAIERSNVPRGDIFLTTKLWNNSHHPDDVEKACDESLGFLRTDYLDLYLMHWPSPFKRGDKLRPTKDDKILTGDSDFVDTYKAMEKLVDSGKVKAIGISNFSRAELERLLKETSVVPAVHQMELHPYLAQHDFVDFHKTKGIHITQYSPFGNSNQVYTKGQDISKLIDDPVLVDIGKKYGKNGAQVALAWGIAHGRSVIPKSKTPSRIKANFEGDFKLEAEDVKKIDSLDKKLRFNDPSSSFGWNFYSDLDGKAS</sequence>
<comment type="catalytic activity">
    <reaction evidence="4">
        <text>xylitol + NADP(+) = D-xylose + NADPH + H(+)</text>
        <dbReference type="Rhea" id="RHEA:27445"/>
        <dbReference type="ChEBI" id="CHEBI:15378"/>
        <dbReference type="ChEBI" id="CHEBI:17151"/>
        <dbReference type="ChEBI" id="CHEBI:53455"/>
        <dbReference type="ChEBI" id="CHEBI:57783"/>
        <dbReference type="ChEBI" id="CHEBI:58349"/>
        <dbReference type="EC" id="1.1.1.307"/>
    </reaction>
</comment>
<dbReference type="CDD" id="cd19071">
    <property type="entry name" value="AKR_AKR1-5-like"/>
    <property type="match status" value="1"/>
</dbReference>
<comment type="caution">
    <text evidence="10">The sequence shown here is derived from an EMBL/GenBank/DDBJ whole genome shotgun (WGS) entry which is preliminary data.</text>
</comment>
<evidence type="ECO:0000313" key="11">
    <source>
        <dbReference type="Proteomes" id="UP001358417"/>
    </source>
</evidence>
<feature type="binding site" evidence="7">
    <location>
        <position position="110"/>
    </location>
    <ligand>
        <name>substrate</name>
    </ligand>
</feature>
<dbReference type="Gene3D" id="3.20.20.100">
    <property type="entry name" value="NADP-dependent oxidoreductase domain"/>
    <property type="match status" value="1"/>
</dbReference>
<evidence type="ECO:0000313" key="10">
    <source>
        <dbReference type="EMBL" id="KAK5051417.1"/>
    </source>
</evidence>
<proteinExistence type="predicted"/>
<evidence type="ECO:0000256" key="3">
    <source>
        <dbReference type="ARBA" id="ARBA00025065"/>
    </source>
</evidence>
<evidence type="ECO:0000256" key="8">
    <source>
        <dbReference type="PIRSR" id="PIRSR000097-3"/>
    </source>
</evidence>
<evidence type="ECO:0000256" key="1">
    <source>
        <dbReference type="ARBA" id="ARBA00012845"/>
    </source>
</evidence>
<evidence type="ECO:0000256" key="5">
    <source>
        <dbReference type="ARBA" id="ARBA00049485"/>
    </source>
</evidence>
<dbReference type="AlphaFoldDB" id="A0AAV9NBR3"/>
<reference evidence="10 11" key="1">
    <citation type="submission" date="2023-08" db="EMBL/GenBank/DDBJ databases">
        <title>Black Yeasts Isolated from many extreme environments.</title>
        <authorList>
            <person name="Coleine C."/>
            <person name="Stajich J.E."/>
            <person name="Selbmann L."/>
        </authorList>
    </citation>
    <scope>NUCLEOTIDE SEQUENCE [LARGE SCALE GENOMIC DNA]</scope>
    <source>
        <strain evidence="10 11">CCFEE 5792</strain>
    </source>
</reference>
<dbReference type="SUPFAM" id="SSF51430">
    <property type="entry name" value="NAD(P)-linked oxidoreductase"/>
    <property type="match status" value="1"/>
</dbReference>
<dbReference type="GeneID" id="89971263"/>
<dbReference type="PROSITE" id="PS00062">
    <property type="entry name" value="ALDOKETO_REDUCTASE_2"/>
    <property type="match status" value="1"/>
</dbReference>
<comment type="function">
    <text evidence="3">Catalyzes the initial reaction in the xylose utilization pathway by reducing D-xylose into xylitol. Xylose is a major component of hemicelluloses such as xylan. Most fungi utilize D-xylose via three enzymatic reactions, xylose reductase (XR), xylitol dehydrogenase (XDH), and xylulokinase, to form xylulose 5-phosphate, which enters pentose phosphate pathway.</text>
</comment>
<evidence type="ECO:0000256" key="7">
    <source>
        <dbReference type="PIRSR" id="PIRSR000097-2"/>
    </source>
</evidence>
<dbReference type="InterPro" id="IPR023210">
    <property type="entry name" value="NADP_OxRdtase_dom"/>
</dbReference>
<feature type="active site" description="Proton donor" evidence="6">
    <location>
        <position position="52"/>
    </location>
</feature>
<dbReference type="EMBL" id="JAVRRD010000015">
    <property type="protein sequence ID" value="KAK5051417.1"/>
    <property type="molecule type" value="Genomic_DNA"/>
</dbReference>
<feature type="site" description="Lowers pKa of active site Tyr" evidence="8">
    <location>
        <position position="77"/>
    </location>
</feature>
<feature type="domain" description="NADP-dependent oxidoreductase" evidence="9">
    <location>
        <begin position="20"/>
        <end position="289"/>
    </location>
</feature>
<dbReference type="Proteomes" id="UP001358417">
    <property type="component" value="Unassembled WGS sequence"/>
</dbReference>
<dbReference type="EC" id="1.1.1.307" evidence="1"/>
<dbReference type="Pfam" id="PF00248">
    <property type="entry name" value="Aldo_ket_red"/>
    <property type="match status" value="1"/>
</dbReference>
<dbReference type="RefSeq" id="XP_064705644.1">
    <property type="nucleotide sequence ID" value="XM_064846664.1"/>
</dbReference>
<dbReference type="PIRSF" id="PIRSF000097">
    <property type="entry name" value="AKR"/>
    <property type="match status" value="1"/>
</dbReference>
<evidence type="ECO:0000256" key="4">
    <source>
        <dbReference type="ARBA" id="ARBA00047534"/>
    </source>
</evidence>
<evidence type="ECO:0000256" key="6">
    <source>
        <dbReference type="PIRSR" id="PIRSR000097-1"/>
    </source>
</evidence>
<keyword evidence="2" id="KW-0560">Oxidoreductase</keyword>
<dbReference type="FunFam" id="3.20.20.100:FF:000002">
    <property type="entry name" value="2,5-diketo-D-gluconic acid reductase A"/>
    <property type="match status" value="1"/>
</dbReference>
<dbReference type="PANTHER" id="PTHR11732">
    <property type="entry name" value="ALDO/KETO REDUCTASE"/>
    <property type="match status" value="1"/>
</dbReference>